<name>A0A7N2MUR0_QUELO</name>
<dbReference type="InterPro" id="IPR002344">
    <property type="entry name" value="Lupus_La"/>
</dbReference>
<dbReference type="Gramene" id="QL10p064368:mrna">
    <property type="protein sequence ID" value="QL10p064368:mrna"/>
    <property type="gene ID" value="QL10p064368"/>
</dbReference>
<protein>
    <recommendedName>
        <fullName evidence="10">La-related protein 6B</fullName>
    </recommendedName>
</protein>
<feature type="compositionally biased region" description="Gly residues" evidence="5">
    <location>
        <begin position="146"/>
        <end position="157"/>
    </location>
</feature>
<dbReference type="GO" id="GO:0005634">
    <property type="term" value="C:nucleus"/>
    <property type="evidence" value="ECO:0007669"/>
    <property type="project" value="UniProtKB-SubCell"/>
</dbReference>
<dbReference type="PANTHER" id="PTHR22792:SF66">
    <property type="entry name" value="LA-RELATED PROTEIN 6B"/>
    <property type="match status" value="1"/>
</dbReference>
<proteinExistence type="predicted"/>
<keyword evidence="3" id="KW-0539">Nucleus</keyword>
<dbReference type="SUPFAM" id="SSF101447">
    <property type="entry name" value="Formin homology 2 domain (FH2 domain)"/>
    <property type="match status" value="1"/>
</dbReference>
<evidence type="ECO:0000256" key="4">
    <source>
        <dbReference type="PROSITE-ProRule" id="PRU00332"/>
    </source>
</evidence>
<feature type="region of interest" description="Disordered" evidence="5">
    <location>
        <begin position="605"/>
        <end position="743"/>
    </location>
</feature>
<dbReference type="SUPFAM" id="SSF46785">
    <property type="entry name" value="Winged helix' DNA-binding domain"/>
    <property type="match status" value="1"/>
</dbReference>
<dbReference type="PROSITE" id="PS50102">
    <property type="entry name" value="RRM"/>
    <property type="match status" value="1"/>
</dbReference>
<dbReference type="InterPro" id="IPR036390">
    <property type="entry name" value="WH_DNA-bd_sf"/>
</dbReference>
<reference evidence="8 9" key="1">
    <citation type="journal article" date="2016" name="G3 (Bethesda)">
        <title>First Draft Assembly and Annotation of the Genome of a California Endemic Oak Quercus lobata Nee (Fagaceae).</title>
        <authorList>
            <person name="Sork V.L."/>
            <person name="Fitz-Gibbon S.T."/>
            <person name="Puiu D."/>
            <person name="Crepeau M."/>
            <person name="Gugger P.F."/>
            <person name="Sherman R."/>
            <person name="Stevens K."/>
            <person name="Langley C.H."/>
            <person name="Pellegrini M."/>
            <person name="Salzberg S.L."/>
        </authorList>
    </citation>
    <scope>NUCLEOTIDE SEQUENCE [LARGE SCALE GENOMIC DNA]</scope>
    <source>
        <strain evidence="8 9">cv. SW786</strain>
    </source>
</reference>
<reference evidence="8" key="2">
    <citation type="submission" date="2021-01" db="UniProtKB">
        <authorList>
            <consortium name="EnsemblPlants"/>
        </authorList>
    </citation>
    <scope>IDENTIFICATION</scope>
</reference>
<evidence type="ECO:0000256" key="1">
    <source>
        <dbReference type="ARBA" id="ARBA00004123"/>
    </source>
</evidence>
<dbReference type="InterPro" id="IPR045180">
    <property type="entry name" value="La_dom_prot"/>
</dbReference>
<feature type="region of interest" description="Disordered" evidence="5">
    <location>
        <begin position="1"/>
        <end position="93"/>
    </location>
</feature>
<evidence type="ECO:0000313" key="8">
    <source>
        <dbReference type="EnsemblPlants" id="QL10p064368:mrna"/>
    </source>
</evidence>
<dbReference type="AlphaFoldDB" id="A0A7N2MUR0"/>
<feature type="compositionally biased region" description="Basic residues" evidence="5">
    <location>
        <begin position="669"/>
        <end position="694"/>
    </location>
</feature>
<organism evidence="8 9">
    <name type="scientific">Quercus lobata</name>
    <name type="common">Valley oak</name>
    <dbReference type="NCBI Taxonomy" id="97700"/>
    <lineage>
        <taxon>Eukaryota</taxon>
        <taxon>Viridiplantae</taxon>
        <taxon>Streptophyta</taxon>
        <taxon>Embryophyta</taxon>
        <taxon>Tracheophyta</taxon>
        <taxon>Spermatophyta</taxon>
        <taxon>Magnoliopsida</taxon>
        <taxon>eudicotyledons</taxon>
        <taxon>Gunneridae</taxon>
        <taxon>Pentapetalae</taxon>
        <taxon>rosids</taxon>
        <taxon>fabids</taxon>
        <taxon>Fagales</taxon>
        <taxon>Fagaceae</taxon>
        <taxon>Quercus</taxon>
    </lineage>
</organism>
<dbReference type="Pfam" id="PF05383">
    <property type="entry name" value="La"/>
    <property type="match status" value="1"/>
</dbReference>
<feature type="compositionally biased region" description="Low complexity" evidence="5">
    <location>
        <begin position="30"/>
        <end position="40"/>
    </location>
</feature>
<keyword evidence="2 4" id="KW-0694">RNA-binding</keyword>
<evidence type="ECO:0000256" key="3">
    <source>
        <dbReference type="ARBA" id="ARBA00023242"/>
    </source>
</evidence>
<dbReference type="InterPro" id="IPR034878">
    <property type="entry name" value="La-rel_plant_RRM"/>
</dbReference>
<dbReference type="SUPFAM" id="SSF54928">
    <property type="entry name" value="RNA-binding domain, RBD"/>
    <property type="match status" value="1"/>
</dbReference>
<dbReference type="InterPro" id="IPR035979">
    <property type="entry name" value="RBD_domain_sf"/>
</dbReference>
<feature type="compositionally biased region" description="Pro residues" evidence="5">
    <location>
        <begin position="9"/>
        <end position="29"/>
    </location>
</feature>
<feature type="domain" description="RRM" evidence="6">
    <location>
        <begin position="508"/>
        <end position="605"/>
    </location>
</feature>
<dbReference type="Gene3D" id="1.10.10.10">
    <property type="entry name" value="Winged helix-like DNA-binding domain superfamily/Winged helix DNA-binding domain"/>
    <property type="match status" value="1"/>
</dbReference>
<dbReference type="GO" id="GO:0006396">
    <property type="term" value="P:RNA processing"/>
    <property type="evidence" value="ECO:0007669"/>
    <property type="project" value="InterPro"/>
</dbReference>
<dbReference type="EnsemblPlants" id="QL10p064368:mrna">
    <property type="protein sequence ID" value="QL10p064368:mrna"/>
    <property type="gene ID" value="QL10p064368"/>
</dbReference>
<dbReference type="Gene3D" id="3.30.70.330">
    <property type="match status" value="1"/>
</dbReference>
<dbReference type="InterPro" id="IPR000504">
    <property type="entry name" value="RRM_dom"/>
</dbReference>
<dbReference type="CDD" id="cd12288">
    <property type="entry name" value="RRM_La_like_plant"/>
    <property type="match status" value="1"/>
</dbReference>
<dbReference type="InterPro" id="IPR006630">
    <property type="entry name" value="La_HTH"/>
</dbReference>
<dbReference type="GO" id="GO:1990904">
    <property type="term" value="C:ribonucleoprotein complex"/>
    <property type="evidence" value="ECO:0007669"/>
    <property type="project" value="InterPro"/>
</dbReference>
<dbReference type="SMART" id="SM00715">
    <property type="entry name" value="LA"/>
    <property type="match status" value="1"/>
</dbReference>
<dbReference type="PRINTS" id="PR00302">
    <property type="entry name" value="LUPUSLA"/>
</dbReference>
<evidence type="ECO:0000259" key="7">
    <source>
        <dbReference type="PROSITE" id="PS50961"/>
    </source>
</evidence>
<feature type="domain" description="HTH La-type RNA-binding" evidence="7">
    <location>
        <begin position="410"/>
        <end position="501"/>
    </location>
</feature>
<evidence type="ECO:0000259" key="6">
    <source>
        <dbReference type="PROSITE" id="PS50102"/>
    </source>
</evidence>
<dbReference type="Proteomes" id="UP000594261">
    <property type="component" value="Chromosome 10"/>
</dbReference>
<keyword evidence="9" id="KW-1185">Reference proteome</keyword>
<dbReference type="GO" id="GO:0003729">
    <property type="term" value="F:mRNA binding"/>
    <property type="evidence" value="ECO:0007669"/>
    <property type="project" value="TreeGrafter"/>
</dbReference>
<accession>A0A7N2MUR0</accession>
<dbReference type="PROSITE" id="PS50961">
    <property type="entry name" value="HTH_LA"/>
    <property type="match status" value="1"/>
</dbReference>
<comment type="subcellular location">
    <subcellularLocation>
        <location evidence="1">Nucleus</location>
    </subcellularLocation>
</comment>
<evidence type="ECO:0000256" key="5">
    <source>
        <dbReference type="SAM" id="MobiDB-lite"/>
    </source>
</evidence>
<feature type="region of interest" description="Disordered" evidence="5">
    <location>
        <begin position="127"/>
        <end position="159"/>
    </location>
</feature>
<feature type="compositionally biased region" description="Polar residues" evidence="5">
    <location>
        <begin position="701"/>
        <end position="711"/>
    </location>
</feature>
<evidence type="ECO:0008006" key="10">
    <source>
        <dbReference type="Google" id="ProtNLM"/>
    </source>
</evidence>
<evidence type="ECO:0000256" key="2">
    <source>
        <dbReference type="ARBA" id="ARBA00022884"/>
    </source>
</evidence>
<dbReference type="InterPro" id="IPR012677">
    <property type="entry name" value="Nucleotide-bd_a/b_plait_sf"/>
</dbReference>
<feature type="compositionally biased region" description="Basic and acidic residues" evidence="5">
    <location>
        <begin position="649"/>
        <end position="668"/>
    </location>
</feature>
<dbReference type="EMBL" id="LRBV02000010">
    <property type="status" value="NOT_ANNOTATED_CDS"/>
    <property type="molecule type" value="Genomic_DNA"/>
</dbReference>
<dbReference type="PANTHER" id="PTHR22792">
    <property type="entry name" value="LUPUS LA PROTEIN-RELATED"/>
    <property type="match status" value="1"/>
</dbReference>
<evidence type="ECO:0000313" key="9">
    <source>
        <dbReference type="Proteomes" id="UP000594261"/>
    </source>
</evidence>
<dbReference type="InterPro" id="IPR036388">
    <property type="entry name" value="WH-like_DNA-bd_sf"/>
</dbReference>
<dbReference type="InParanoid" id="A0A7N2MUR0"/>
<feature type="compositionally biased region" description="Basic residues" evidence="5">
    <location>
        <begin position="127"/>
        <end position="143"/>
    </location>
</feature>
<sequence>MAQEDSSPDPSPSPPNLSDPSKPDPPPPSSSSSSSSSSLSRNVSFSRLNAQAPEFVPTQQQAPRLAAASASAAVVPPPPPPPPPMHSFPPPPPPPPFHVAAAIQGHVAVPPHVIPVQHPHHVPVQYHPHHPHHPHPHPHHHHQQYYGGGGGGGGGGFREQEVGTQVQNQAPVESDHVVAAASSSSAKNKISEEATQKILNQVRHRGIGIRCLRRFNSALLAKWLWRYGLENDALWRRVIGAKYGNEWGGWCKKSVSGAYGVCLWKFIRSGWGNFSKFIRTRNALVSEVMCFVNGRVSWDIQFCRLVNDQESQSLDSFMVLIYSTKVRGVGSDNLCWKPANNQGFKVWGICRSSPPSLSYSLCDVEYDLLLAWYLLGDASKGSGFVGLLDMQIQASSGVIDNTFGLALVSFASNVEGFCVLTWKVEYYFSDLNLATTDHLMRFISKDSEGFVPISVVASFKKIKALISSHSQLAAVLRNSSKLVVSEDGKKVRRQRILTESEMEELQSRIVVAENLPEDHCHQNLMKVFSAVGSVKTIRTCQPQPSNGGASSASRSGKADGVLYSNKWHAFVEYESVELAEKAVAELNEEGNWRRGLRVRLMLRRTSKPSSARGKKGHDGEVIEEDDTSTSDQQQSEKQLEDPPQQSDAQPHEQTGEEQQHVNEKDAGQRRGRNRGRGKGRGRGQYHHNNHHNNRGNHVGTPPSNNAVNNEQPAIAKQPPGPRMPDGTRGFAMGRGKPLAVNIA</sequence>
<feature type="compositionally biased region" description="Pro residues" evidence="5">
    <location>
        <begin position="75"/>
        <end position="93"/>
    </location>
</feature>